<dbReference type="PANTHER" id="PTHR30158:SF3">
    <property type="entry name" value="MULTIDRUG EFFLUX PUMP SUBUNIT ACRA-RELATED"/>
    <property type="match status" value="1"/>
</dbReference>
<feature type="coiled-coil region" evidence="3">
    <location>
        <begin position="113"/>
        <end position="173"/>
    </location>
</feature>
<gene>
    <name evidence="9" type="primary">bepF_1</name>
    <name evidence="9" type="ORF">RUM8411_01101</name>
</gene>
<dbReference type="GO" id="GO:0030313">
    <property type="term" value="C:cell envelope"/>
    <property type="evidence" value="ECO:0007669"/>
    <property type="project" value="UniProtKB-SubCell"/>
</dbReference>
<dbReference type="SUPFAM" id="SSF111369">
    <property type="entry name" value="HlyD-like secretion proteins"/>
    <property type="match status" value="1"/>
</dbReference>
<dbReference type="InterPro" id="IPR058627">
    <property type="entry name" value="MdtA-like_C"/>
</dbReference>
<accession>A0A1X6YQE3</accession>
<dbReference type="InterPro" id="IPR006143">
    <property type="entry name" value="RND_pump_MFP"/>
</dbReference>
<dbReference type="GO" id="GO:0005886">
    <property type="term" value="C:plasma membrane"/>
    <property type="evidence" value="ECO:0007669"/>
    <property type="project" value="TreeGrafter"/>
</dbReference>
<dbReference type="InterPro" id="IPR058626">
    <property type="entry name" value="MdtA-like_b-barrel"/>
</dbReference>
<dbReference type="Gene3D" id="2.40.50.100">
    <property type="match status" value="1"/>
</dbReference>
<dbReference type="InterPro" id="IPR058625">
    <property type="entry name" value="MdtA-like_BSH"/>
</dbReference>
<evidence type="ECO:0000259" key="7">
    <source>
        <dbReference type="Pfam" id="PF25944"/>
    </source>
</evidence>
<feature type="signal peptide" evidence="4">
    <location>
        <begin position="1"/>
        <end position="37"/>
    </location>
</feature>
<dbReference type="Gene3D" id="1.10.287.470">
    <property type="entry name" value="Helix hairpin bin"/>
    <property type="match status" value="1"/>
</dbReference>
<feature type="domain" description="Multidrug resistance protein MdtA-like alpha-helical hairpin" evidence="5">
    <location>
        <begin position="113"/>
        <end position="182"/>
    </location>
</feature>
<dbReference type="GO" id="GO:0022857">
    <property type="term" value="F:transmembrane transporter activity"/>
    <property type="evidence" value="ECO:0007669"/>
    <property type="project" value="InterPro"/>
</dbReference>
<dbReference type="PANTHER" id="PTHR30158">
    <property type="entry name" value="ACRA/E-RELATED COMPONENT OF DRUG EFFLUX TRANSPORTER"/>
    <property type="match status" value="1"/>
</dbReference>
<dbReference type="OrthoDB" id="7811737at2"/>
<organism evidence="9 10">
    <name type="scientific">Ruegeria meonggei</name>
    <dbReference type="NCBI Taxonomy" id="1446476"/>
    <lineage>
        <taxon>Bacteria</taxon>
        <taxon>Pseudomonadati</taxon>
        <taxon>Pseudomonadota</taxon>
        <taxon>Alphaproteobacteria</taxon>
        <taxon>Rhodobacterales</taxon>
        <taxon>Roseobacteraceae</taxon>
        <taxon>Ruegeria</taxon>
    </lineage>
</organism>
<evidence type="ECO:0000256" key="1">
    <source>
        <dbReference type="ARBA" id="ARBA00004196"/>
    </source>
</evidence>
<dbReference type="InterPro" id="IPR058624">
    <property type="entry name" value="MdtA-like_HH"/>
</dbReference>
<proteinExistence type="inferred from homology"/>
<dbReference type="Pfam" id="PF25944">
    <property type="entry name" value="Beta-barrel_RND"/>
    <property type="match status" value="1"/>
</dbReference>
<evidence type="ECO:0000256" key="2">
    <source>
        <dbReference type="ARBA" id="ARBA00009477"/>
    </source>
</evidence>
<dbReference type="GO" id="GO:0046677">
    <property type="term" value="P:response to antibiotic"/>
    <property type="evidence" value="ECO:0007669"/>
    <property type="project" value="TreeGrafter"/>
</dbReference>
<feature type="domain" description="Multidrug resistance protein MdtA-like C-terminal permuted SH3" evidence="8">
    <location>
        <begin position="315"/>
        <end position="374"/>
    </location>
</feature>
<feature type="domain" description="Multidrug resistance protein MdtA-like barrel-sandwich hybrid" evidence="6">
    <location>
        <begin position="73"/>
        <end position="204"/>
    </location>
</feature>
<evidence type="ECO:0000313" key="10">
    <source>
        <dbReference type="Proteomes" id="UP000193778"/>
    </source>
</evidence>
<evidence type="ECO:0000259" key="5">
    <source>
        <dbReference type="Pfam" id="PF25876"/>
    </source>
</evidence>
<dbReference type="Proteomes" id="UP000193778">
    <property type="component" value="Unassembled WGS sequence"/>
</dbReference>
<keyword evidence="10" id="KW-1185">Reference proteome</keyword>
<evidence type="ECO:0000259" key="6">
    <source>
        <dbReference type="Pfam" id="PF25917"/>
    </source>
</evidence>
<sequence>MSLASTFSCFRHSPSVTRFLWPAAAVFCMGLTQTASAQDQSDAPPPKVSIAAAYSQEITEEAVFIGRAEALDKVDIVARVSGFLETQNVEDGALVKEGDVLFTIEPDLYQATLEARNADLDRAEANLELAKVDLARKEELYKRDATPESERDIARANELVAEAEVKAAKAAIQQAELDLSYTEIHAPFTGRIGRVAISVGDIVGPTNPPLVNIVSEAPIYVNFSLNEKQFTTVLETIGESASSLSESDKSPVVRVTLPNGTELDESGTIVFVDNRIDPLTGTITMRAEFDNTDRLIIDGAFLNVRIEALEPTLEVLIPQAALQRDQRGEFVLVVNDQQMVEQRYITTGDTVDTAIIVKDGLREGESVIVEGLQRVRPGVAVDAVVASEQPGE</sequence>
<feature type="domain" description="Multidrug resistance protein MdtA-like beta-barrel" evidence="7">
    <location>
        <begin position="218"/>
        <end position="307"/>
    </location>
</feature>
<protein>
    <submittedName>
        <fullName evidence="9">Efflux pump periplasmic linker BepF</fullName>
    </submittedName>
</protein>
<dbReference type="Gene3D" id="2.40.30.170">
    <property type="match status" value="1"/>
</dbReference>
<keyword evidence="4" id="KW-0732">Signal</keyword>
<name>A0A1X6YQE3_9RHOB</name>
<dbReference type="Gene3D" id="2.40.420.20">
    <property type="match status" value="1"/>
</dbReference>
<dbReference type="Pfam" id="PF25917">
    <property type="entry name" value="BSH_RND"/>
    <property type="match status" value="1"/>
</dbReference>
<dbReference type="AlphaFoldDB" id="A0A1X6YQE3"/>
<dbReference type="FunFam" id="2.40.420.20:FF:000001">
    <property type="entry name" value="Efflux RND transporter periplasmic adaptor subunit"/>
    <property type="match status" value="1"/>
</dbReference>
<comment type="subcellular location">
    <subcellularLocation>
        <location evidence="1">Cell envelope</location>
    </subcellularLocation>
</comment>
<evidence type="ECO:0000256" key="4">
    <source>
        <dbReference type="SAM" id="SignalP"/>
    </source>
</evidence>
<keyword evidence="3" id="KW-0175">Coiled coil</keyword>
<dbReference type="EMBL" id="FWFP01000003">
    <property type="protein sequence ID" value="SLN27626.1"/>
    <property type="molecule type" value="Genomic_DNA"/>
</dbReference>
<feature type="chain" id="PRO_5012100867" evidence="4">
    <location>
        <begin position="38"/>
        <end position="392"/>
    </location>
</feature>
<evidence type="ECO:0000259" key="8">
    <source>
        <dbReference type="Pfam" id="PF25967"/>
    </source>
</evidence>
<comment type="similarity">
    <text evidence="2">Belongs to the membrane fusion protein (MFP) (TC 8.A.1) family.</text>
</comment>
<dbReference type="NCBIfam" id="TIGR01730">
    <property type="entry name" value="RND_mfp"/>
    <property type="match status" value="1"/>
</dbReference>
<evidence type="ECO:0000313" key="9">
    <source>
        <dbReference type="EMBL" id="SLN27626.1"/>
    </source>
</evidence>
<dbReference type="Pfam" id="PF25967">
    <property type="entry name" value="RND-MFP_C"/>
    <property type="match status" value="1"/>
</dbReference>
<reference evidence="10" key="1">
    <citation type="submission" date="2017-03" db="EMBL/GenBank/DDBJ databases">
        <authorList>
            <person name="Rodrigo-Torres L."/>
            <person name="Arahal R.D."/>
            <person name="Lucena T."/>
        </authorList>
    </citation>
    <scope>NUCLEOTIDE SEQUENCE [LARGE SCALE GENOMIC DNA]</scope>
    <source>
        <strain evidence="10">CECT 8411</strain>
    </source>
</reference>
<evidence type="ECO:0000256" key="3">
    <source>
        <dbReference type="SAM" id="Coils"/>
    </source>
</evidence>
<dbReference type="Pfam" id="PF25876">
    <property type="entry name" value="HH_MFP_RND"/>
    <property type="match status" value="1"/>
</dbReference>